<dbReference type="PANTHER" id="PTHR48079:SF6">
    <property type="entry name" value="NAD(P)-BINDING DOMAIN-CONTAINING PROTEIN-RELATED"/>
    <property type="match status" value="1"/>
</dbReference>
<dbReference type="InterPro" id="IPR001509">
    <property type="entry name" value="Epimerase_deHydtase"/>
</dbReference>
<name>A0ABW4GQ06_9ACTN</name>
<accession>A0ABW4GQ06</accession>
<dbReference type="RefSeq" id="WP_219528274.1">
    <property type="nucleotide sequence ID" value="NZ_JAHKRM010000004.1"/>
</dbReference>
<feature type="domain" description="NAD-dependent epimerase/dehydratase" evidence="1">
    <location>
        <begin position="9"/>
        <end position="215"/>
    </location>
</feature>
<dbReference type="Pfam" id="PF01370">
    <property type="entry name" value="Epimerase"/>
    <property type="match status" value="1"/>
</dbReference>
<dbReference type="InterPro" id="IPR051783">
    <property type="entry name" value="NAD(P)-dependent_oxidoreduct"/>
</dbReference>
<evidence type="ECO:0000313" key="3">
    <source>
        <dbReference type="Proteomes" id="UP001597097"/>
    </source>
</evidence>
<keyword evidence="3" id="KW-1185">Reference proteome</keyword>
<dbReference type="EMBL" id="JBHUCM010000043">
    <property type="protein sequence ID" value="MFD1544216.1"/>
    <property type="molecule type" value="Genomic_DNA"/>
</dbReference>
<dbReference type="PANTHER" id="PTHR48079">
    <property type="entry name" value="PROTEIN YEEZ"/>
    <property type="match status" value="1"/>
</dbReference>
<protein>
    <submittedName>
        <fullName evidence="2">NAD-dependent epimerase/dehydratase family protein</fullName>
    </submittedName>
</protein>
<organism evidence="2 3">
    <name type="scientific">Nonomuraea guangzhouensis</name>
    <dbReference type="NCBI Taxonomy" id="1291555"/>
    <lineage>
        <taxon>Bacteria</taxon>
        <taxon>Bacillati</taxon>
        <taxon>Actinomycetota</taxon>
        <taxon>Actinomycetes</taxon>
        <taxon>Streptosporangiales</taxon>
        <taxon>Streptosporangiaceae</taxon>
        <taxon>Nonomuraea</taxon>
    </lineage>
</organism>
<gene>
    <name evidence="2" type="ORF">ACFSJ0_44740</name>
</gene>
<comment type="caution">
    <text evidence="2">The sequence shown here is derived from an EMBL/GenBank/DDBJ whole genome shotgun (WGS) entry which is preliminary data.</text>
</comment>
<evidence type="ECO:0000313" key="2">
    <source>
        <dbReference type="EMBL" id="MFD1544216.1"/>
    </source>
</evidence>
<evidence type="ECO:0000259" key="1">
    <source>
        <dbReference type="Pfam" id="PF01370"/>
    </source>
</evidence>
<dbReference type="Proteomes" id="UP001597097">
    <property type="component" value="Unassembled WGS sequence"/>
</dbReference>
<proteinExistence type="predicted"/>
<reference evidence="3" key="1">
    <citation type="journal article" date="2019" name="Int. J. Syst. Evol. Microbiol.">
        <title>The Global Catalogue of Microorganisms (GCM) 10K type strain sequencing project: providing services to taxonomists for standard genome sequencing and annotation.</title>
        <authorList>
            <consortium name="The Broad Institute Genomics Platform"/>
            <consortium name="The Broad Institute Genome Sequencing Center for Infectious Disease"/>
            <person name="Wu L."/>
            <person name="Ma J."/>
        </authorList>
    </citation>
    <scope>NUCLEOTIDE SEQUENCE [LARGE SCALE GENOMIC DNA]</scope>
    <source>
        <strain evidence="3">CGMCC 1.15399</strain>
    </source>
</reference>
<sequence>MPAVSDLHVVLGASGAVGSSVVRVLASQGHRVRAVNRSGRVPALPGVEVHRGDITTSAGAKAACDGAQVVYHCAAPAYHRWVQEFPSLTDAVCQGAAAAGAKLVFADNLYMYGPVAGPMTEDMPYAARNPMGRVRAEMAEALLAAHLSGSLRVAIGRASDYYGPGGVNTSVGTTVFAAALDGKVARWSGRLDQPHTLSYLPDIAKGLVVLGTDGRADGQAWHLPAAPPLTGQQFLDLVFAELGRPGRTAALGRPMQRLIGLMNPTVRALGESWYQRDRPFVADASKFTRTFGPFVATPHADAIAATLDWYRANLTPGTAVS</sequence>